<dbReference type="InterPro" id="IPR025997">
    <property type="entry name" value="SBP_2_dom"/>
</dbReference>
<evidence type="ECO:0000259" key="4">
    <source>
        <dbReference type="Pfam" id="PF13407"/>
    </source>
</evidence>
<comment type="caution">
    <text evidence="5">The sequence shown here is derived from an EMBL/GenBank/DDBJ whole genome shotgun (WGS) entry which is preliminary data.</text>
</comment>
<keyword evidence="3" id="KW-0732">Signal</keyword>
<evidence type="ECO:0000256" key="1">
    <source>
        <dbReference type="ARBA" id="ARBA00004196"/>
    </source>
</evidence>
<organism evidence="5 6">
    <name type="scientific">Candidatus Weimeria bifida</name>
    <dbReference type="NCBI Taxonomy" id="2599074"/>
    <lineage>
        <taxon>Bacteria</taxon>
        <taxon>Bacillati</taxon>
        <taxon>Bacillota</taxon>
        <taxon>Clostridia</taxon>
        <taxon>Lachnospirales</taxon>
        <taxon>Lachnospiraceae</taxon>
        <taxon>Candidatus Weimeria</taxon>
    </lineage>
</organism>
<keyword evidence="6" id="KW-1185">Reference proteome</keyword>
<evidence type="ECO:0000256" key="2">
    <source>
        <dbReference type="ARBA" id="ARBA00007639"/>
    </source>
</evidence>
<evidence type="ECO:0000313" key="5">
    <source>
        <dbReference type="EMBL" id="MQN00736.1"/>
    </source>
</evidence>
<dbReference type="InterPro" id="IPR028082">
    <property type="entry name" value="Peripla_BP_I"/>
</dbReference>
<gene>
    <name evidence="5" type="ORF">FRC54_01910</name>
</gene>
<dbReference type="GO" id="GO:0030313">
    <property type="term" value="C:cell envelope"/>
    <property type="evidence" value="ECO:0007669"/>
    <property type="project" value="UniProtKB-SubCell"/>
</dbReference>
<reference evidence="5" key="1">
    <citation type="journal article" date="2020" name="Appl. Environ. Microbiol.">
        <title>Medium-Chain Fatty Acid Synthesis by 'Candidatus Weimeria bifida' gen. nov., sp. nov., and 'Candidatus Pseudoramibacter fermentans' sp. nov.</title>
        <authorList>
            <person name="Scarborough M.J."/>
            <person name="Myers K.S."/>
            <person name="Donohue T.J."/>
            <person name="Noguera D.R."/>
        </authorList>
    </citation>
    <scope>NUCLEOTIDE SEQUENCE</scope>
    <source>
        <strain evidence="5">LCO1.1</strain>
    </source>
</reference>
<comment type="subcellular location">
    <subcellularLocation>
        <location evidence="1">Cell envelope</location>
    </subcellularLocation>
</comment>
<name>A0A6N7IYQ4_9FIRM</name>
<sequence>MKKHLLKKITAFVGMAAMSVGLLSGCGSSSGKSASGGSGKIMLIGTDKKDAYRKSLMDAILSEAKKAGVTIDDREVGEDVEKQAEAARNAASGGYSAIICRLADASTAPQIELAAGGLPVIYVNNQPDESALKADKYMYVASDESQCGKLQAEYVIKKLGKKEMNVVILEGEKGHSATIQRTLANKNTFKRDGIKVNIVFEDYCDWLDTEARHKLDLFFKSGKSVDAILSNNDTMALGAIQALEDNGLDPKKIPVTGVDATSDGCKSISQGKMSFTVFQNAKGQAAKAVEIAKTLGSGKSAKGIKGVTDNRLYGWVPFEPVDSSNVSKYMS</sequence>
<comment type="similarity">
    <text evidence="2">Belongs to the bacterial solute-binding protein 2 family.</text>
</comment>
<dbReference type="GO" id="GO:0030246">
    <property type="term" value="F:carbohydrate binding"/>
    <property type="evidence" value="ECO:0007669"/>
    <property type="project" value="UniProtKB-ARBA"/>
</dbReference>
<dbReference type="Pfam" id="PF13407">
    <property type="entry name" value="Peripla_BP_4"/>
    <property type="match status" value="1"/>
</dbReference>
<proteinExistence type="inferred from homology"/>
<dbReference type="PANTHER" id="PTHR46847:SF1">
    <property type="entry name" value="D-ALLOSE-BINDING PERIPLASMIC PROTEIN-RELATED"/>
    <property type="match status" value="1"/>
</dbReference>
<dbReference type="PROSITE" id="PS51257">
    <property type="entry name" value="PROKAR_LIPOPROTEIN"/>
    <property type="match status" value="1"/>
</dbReference>
<dbReference type="Proteomes" id="UP000460257">
    <property type="component" value="Unassembled WGS sequence"/>
</dbReference>
<dbReference type="AlphaFoldDB" id="A0A6N7IYQ4"/>
<accession>A0A6N7IYQ4</accession>
<evidence type="ECO:0000313" key="6">
    <source>
        <dbReference type="Proteomes" id="UP000460257"/>
    </source>
</evidence>
<protein>
    <submittedName>
        <fullName evidence="5">Substrate-binding domain-containing protein</fullName>
    </submittedName>
</protein>
<dbReference type="PANTHER" id="PTHR46847">
    <property type="entry name" value="D-ALLOSE-BINDING PERIPLASMIC PROTEIN-RELATED"/>
    <property type="match status" value="1"/>
</dbReference>
<dbReference type="Gene3D" id="3.40.50.2300">
    <property type="match status" value="2"/>
</dbReference>
<evidence type="ECO:0000256" key="3">
    <source>
        <dbReference type="ARBA" id="ARBA00022729"/>
    </source>
</evidence>
<dbReference type="EMBL" id="VOGC01000002">
    <property type="protein sequence ID" value="MQN00736.1"/>
    <property type="molecule type" value="Genomic_DNA"/>
</dbReference>
<dbReference type="SUPFAM" id="SSF53822">
    <property type="entry name" value="Periplasmic binding protein-like I"/>
    <property type="match status" value="1"/>
</dbReference>
<feature type="domain" description="Periplasmic binding protein" evidence="4">
    <location>
        <begin position="43"/>
        <end position="299"/>
    </location>
</feature>